<dbReference type="GO" id="GO:0004029">
    <property type="term" value="F:aldehyde dehydrogenase (NAD+) activity"/>
    <property type="evidence" value="ECO:0007669"/>
    <property type="project" value="TreeGrafter"/>
</dbReference>
<dbReference type="EMBL" id="VNKQ01000008">
    <property type="protein sequence ID" value="KAG0649348.1"/>
    <property type="molecule type" value="Genomic_DNA"/>
</dbReference>
<gene>
    <name evidence="7" type="ORF">D0Z07_4441</name>
</gene>
<dbReference type="AlphaFoldDB" id="A0A9P7AX84"/>
<feature type="domain" description="Aldehyde dehydrogenase" evidence="6">
    <location>
        <begin position="7"/>
        <end position="441"/>
    </location>
</feature>
<dbReference type="FunFam" id="3.40.605.10:FF:000004">
    <property type="entry name" value="Aldehyde dehydrogenase"/>
    <property type="match status" value="1"/>
</dbReference>
<dbReference type="InterPro" id="IPR012394">
    <property type="entry name" value="Aldehyde_DH_NAD(P)"/>
</dbReference>
<evidence type="ECO:0000259" key="6">
    <source>
        <dbReference type="Pfam" id="PF00171"/>
    </source>
</evidence>
<organism evidence="7 8">
    <name type="scientific">Hyphodiscus hymeniophilus</name>
    <dbReference type="NCBI Taxonomy" id="353542"/>
    <lineage>
        <taxon>Eukaryota</taxon>
        <taxon>Fungi</taxon>
        <taxon>Dikarya</taxon>
        <taxon>Ascomycota</taxon>
        <taxon>Pezizomycotina</taxon>
        <taxon>Leotiomycetes</taxon>
        <taxon>Helotiales</taxon>
        <taxon>Hyphodiscaceae</taxon>
        <taxon>Hyphodiscus</taxon>
    </lineage>
</organism>
<feature type="active site" evidence="5">
    <location>
        <position position="255"/>
    </location>
</feature>
<dbReference type="GO" id="GO:0006081">
    <property type="term" value="P:aldehyde metabolic process"/>
    <property type="evidence" value="ECO:0007669"/>
    <property type="project" value="InterPro"/>
</dbReference>
<evidence type="ECO:0000256" key="4">
    <source>
        <dbReference type="PIRNR" id="PIRNR036492"/>
    </source>
</evidence>
<accession>A0A9P7AX84</accession>
<keyword evidence="2" id="KW-0125">Carotenoid biosynthesis</keyword>
<comment type="similarity">
    <text evidence="1 4">Belongs to the aldehyde dehydrogenase family.</text>
</comment>
<dbReference type="InterPro" id="IPR015590">
    <property type="entry name" value="Aldehyde_DH_dom"/>
</dbReference>
<dbReference type="PIRSF" id="PIRSF036492">
    <property type="entry name" value="ALDH"/>
    <property type="match status" value="1"/>
</dbReference>
<dbReference type="InterPro" id="IPR016161">
    <property type="entry name" value="Ald_DH/histidinol_DH"/>
</dbReference>
<name>A0A9P7AX84_9HELO</name>
<feature type="active site" evidence="5">
    <location>
        <position position="221"/>
    </location>
</feature>
<evidence type="ECO:0000256" key="2">
    <source>
        <dbReference type="ARBA" id="ARBA00022746"/>
    </source>
</evidence>
<dbReference type="GO" id="GO:0016117">
    <property type="term" value="P:carotenoid biosynthetic process"/>
    <property type="evidence" value="ECO:0007669"/>
    <property type="project" value="UniProtKB-KW"/>
</dbReference>
<dbReference type="Pfam" id="PF00171">
    <property type="entry name" value="Aldedh"/>
    <property type="match status" value="1"/>
</dbReference>
<dbReference type="InterPro" id="IPR016163">
    <property type="entry name" value="Ald_DH_C"/>
</dbReference>
<protein>
    <recommendedName>
        <fullName evidence="4">Aldehyde dehydrogenase</fullName>
    </recommendedName>
</protein>
<sequence length="478" mass="52240">MSDNFQVTATPVEAVPDIISELKASFASGKTLSIEWRKQQLRQLWKLLDENEEAIRQALKKDLGKPIVQTHVLEIILVKNDAKDMIDNLDKWLGVESIMVPPPFENWSPVFHRRPKGVCLVIGAWNYPITLNLLPFLGVIACGNTGILKPSELSPHTSTLLADLFPKYLDSTCFKVLNGDKTIAQRLLQEPYGHILYTGGTAIGRIVMRAAADHLTPVTLELGGRNAALVTENADVELAATRVAWAKFAAAGQTCFAPNHAVVHESIYDAFVEALIKTYKSYYPQQATVEKVGKIVNNAHWKRLTSLLASTKGKVILGGKGDESSRFLEPTVITSVLEDDPIVQDELFGPFLPVLRYSTPADLSRLQQKLSPTPLAVYVFSSDLVQANEIASGSMAGTAAINDCMAQVAPTSLPFGGFGNSGIGGYRGKASIDTFSHKQSVVTVPTAPEFEALLGWRYPYAESMETVEFVKANLEARL</sequence>
<evidence type="ECO:0000313" key="8">
    <source>
        <dbReference type="Proteomes" id="UP000785200"/>
    </source>
</evidence>
<keyword evidence="8" id="KW-1185">Reference proteome</keyword>
<dbReference type="Proteomes" id="UP000785200">
    <property type="component" value="Unassembled WGS sequence"/>
</dbReference>
<dbReference type="Gene3D" id="3.40.605.10">
    <property type="entry name" value="Aldehyde Dehydrogenase, Chain A, domain 1"/>
    <property type="match status" value="1"/>
</dbReference>
<dbReference type="PANTHER" id="PTHR43570:SF16">
    <property type="entry name" value="ALDEHYDE DEHYDROGENASE TYPE III, ISOFORM Q"/>
    <property type="match status" value="1"/>
</dbReference>
<dbReference type="SUPFAM" id="SSF53720">
    <property type="entry name" value="ALDH-like"/>
    <property type="match status" value="1"/>
</dbReference>
<dbReference type="Gene3D" id="3.40.309.10">
    <property type="entry name" value="Aldehyde Dehydrogenase, Chain A, domain 2"/>
    <property type="match status" value="1"/>
</dbReference>
<dbReference type="GO" id="GO:0005737">
    <property type="term" value="C:cytoplasm"/>
    <property type="evidence" value="ECO:0007669"/>
    <property type="project" value="TreeGrafter"/>
</dbReference>
<keyword evidence="3 4" id="KW-0560">Oxidoreductase</keyword>
<evidence type="ECO:0000313" key="7">
    <source>
        <dbReference type="EMBL" id="KAG0649348.1"/>
    </source>
</evidence>
<dbReference type="PANTHER" id="PTHR43570">
    <property type="entry name" value="ALDEHYDE DEHYDROGENASE"/>
    <property type="match status" value="1"/>
</dbReference>
<evidence type="ECO:0000256" key="3">
    <source>
        <dbReference type="ARBA" id="ARBA00023002"/>
    </source>
</evidence>
<dbReference type="InterPro" id="IPR016162">
    <property type="entry name" value="Ald_DH_N"/>
</dbReference>
<proteinExistence type="inferred from homology"/>
<evidence type="ECO:0000256" key="5">
    <source>
        <dbReference type="PIRSR" id="PIRSR036492-1"/>
    </source>
</evidence>
<comment type="caution">
    <text evidence="7">The sequence shown here is derived from an EMBL/GenBank/DDBJ whole genome shotgun (WGS) entry which is preliminary data.</text>
</comment>
<dbReference type="OrthoDB" id="440325at2759"/>
<reference evidence="7" key="1">
    <citation type="submission" date="2019-07" db="EMBL/GenBank/DDBJ databases">
        <title>Hyphodiscus hymeniophilus genome sequencing and assembly.</title>
        <authorList>
            <person name="Kramer G."/>
            <person name="Nodwell J."/>
        </authorList>
    </citation>
    <scope>NUCLEOTIDE SEQUENCE</scope>
    <source>
        <strain evidence="7">ATCC 34498</strain>
    </source>
</reference>
<evidence type="ECO:0000256" key="1">
    <source>
        <dbReference type="ARBA" id="ARBA00009986"/>
    </source>
</evidence>